<feature type="transmembrane region" description="Helical" evidence="8">
    <location>
        <begin position="303"/>
        <end position="324"/>
    </location>
</feature>
<sequence>MNMIHPFFKSGLVVVIVFWFGNTFLSNLLLTQVQQHTVLERPYTAFFLTHFTNDGLDSWLTMSEAIEYTNQYPDSSLYQHIFFNEKVKFQYPPTSLLFLEPFQFLPFDQLLSVLNFLGWVSIWLIGYFTYRIFLVAYDTASSKRQLERREKIGWLLLFVGMALTFYPFMRSWRLGQAQTFLILLFTLALYGWMTQRKGWAGIAIGLICAIKPPLALLAIWGLFRKQWTFVIGMAVVGTIILLVSLYEYGWQNHLDYLSVLSYIGKRGEVYYPNQTVNGLLNRLLENGSSVEWTPNEFPPYHPVVYFVTLLTSACLIIGAIAIGIKSSTTHARILLLDLFIASLSFTLAAPIAWEHHYGILFPMLAVVIALNLQRKPALWEGLLLAASYFLLSNLLEFTHRWPDSPGNLAQSYVFVSVVALLGYFYWIRKALYKSCMSHPEAISKDTAKATKPI</sequence>
<evidence type="ECO:0000256" key="1">
    <source>
        <dbReference type="ARBA" id="ARBA00004651"/>
    </source>
</evidence>
<reference evidence="9" key="2">
    <citation type="journal article" date="2024" name="Antonie Van Leeuwenhoek">
        <title>Roseihalotalea indica gen. nov., sp. nov., a halophilic Bacteroidetes from mesopelagic Southwest Indian Ocean with higher carbohydrate metabolic potential.</title>
        <authorList>
            <person name="Chen B."/>
            <person name="Zhang M."/>
            <person name="Lin D."/>
            <person name="Ye J."/>
            <person name="Tang K."/>
        </authorList>
    </citation>
    <scope>NUCLEOTIDE SEQUENCE</scope>
    <source>
        <strain evidence="9">TK19036</strain>
    </source>
</reference>
<comment type="subcellular location">
    <subcellularLocation>
        <location evidence="1">Cell membrane</location>
        <topology evidence="1">Multi-pass membrane protein</topology>
    </subcellularLocation>
</comment>
<dbReference type="AlphaFoldDB" id="A0AA49JFK2"/>
<evidence type="ECO:0000256" key="2">
    <source>
        <dbReference type="ARBA" id="ARBA00022475"/>
    </source>
</evidence>
<accession>A0AA49JFK2</accession>
<keyword evidence="6 8" id="KW-0472">Membrane</keyword>
<evidence type="ECO:0000313" key="9">
    <source>
        <dbReference type="EMBL" id="WKN39383.1"/>
    </source>
</evidence>
<dbReference type="EMBL" id="CP120682">
    <property type="protein sequence ID" value="WKN39383.1"/>
    <property type="molecule type" value="Genomic_DNA"/>
</dbReference>
<comment type="similarity">
    <text evidence="7">Belongs to the glycosyltransferase 87 family.</text>
</comment>
<feature type="transmembrane region" description="Helical" evidence="8">
    <location>
        <begin position="199"/>
        <end position="220"/>
    </location>
</feature>
<dbReference type="Pfam" id="PF09594">
    <property type="entry name" value="GT87"/>
    <property type="match status" value="1"/>
</dbReference>
<dbReference type="GO" id="GO:0016758">
    <property type="term" value="F:hexosyltransferase activity"/>
    <property type="evidence" value="ECO:0007669"/>
    <property type="project" value="InterPro"/>
</dbReference>
<feature type="transmembrane region" description="Helical" evidence="8">
    <location>
        <begin position="152"/>
        <end position="169"/>
    </location>
</feature>
<reference evidence="9" key="1">
    <citation type="journal article" date="2023" name="Comput. Struct. Biotechnol. J.">
        <title>Discovery of a novel marine Bacteroidetes with a rich repertoire of carbohydrate-active enzymes.</title>
        <authorList>
            <person name="Chen B."/>
            <person name="Liu G."/>
            <person name="Chen Q."/>
            <person name="Wang H."/>
            <person name="Liu L."/>
            <person name="Tang K."/>
        </authorList>
    </citation>
    <scope>NUCLEOTIDE SEQUENCE</scope>
    <source>
        <strain evidence="9">TK19036</strain>
    </source>
</reference>
<feature type="transmembrane region" description="Helical" evidence="8">
    <location>
        <begin position="110"/>
        <end position="132"/>
    </location>
</feature>
<dbReference type="GO" id="GO:0005886">
    <property type="term" value="C:plasma membrane"/>
    <property type="evidence" value="ECO:0007669"/>
    <property type="project" value="UniProtKB-SubCell"/>
</dbReference>
<keyword evidence="5 8" id="KW-1133">Transmembrane helix</keyword>
<evidence type="ECO:0000256" key="7">
    <source>
        <dbReference type="ARBA" id="ARBA00024033"/>
    </source>
</evidence>
<feature type="transmembrane region" description="Helical" evidence="8">
    <location>
        <begin position="12"/>
        <end position="31"/>
    </location>
</feature>
<evidence type="ECO:0000256" key="5">
    <source>
        <dbReference type="ARBA" id="ARBA00022989"/>
    </source>
</evidence>
<evidence type="ECO:0000256" key="6">
    <source>
        <dbReference type="ARBA" id="ARBA00023136"/>
    </source>
</evidence>
<organism evidence="9">
    <name type="scientific">Roseihalotalea indica</name>
    <dbReference type="NCBI Taxonomy" id="2867963"/>
    <lineage>
        <taxon>Bacteria</taxon>
        <taxon>Pseudomonadati</taxon>
        <taxon>Bacteroidota</taxon>
        <taxon>Cytophagia</taxon>
        <taxon>Cytophagales</taxon>
        <taxon>Catalimonadaceae</taxon>
        <taxon>Roseihalotalea</taxon>
    </lineage>
</organism>
<evidence type="ECO:0000256" key="8">
    <source>
        <dbReference type="SAM" id="Phobius"/>
    </source>
</evidence>
<dbReference type="InterPro" id="IPR018584">
    <property type="entry name" value="GT87"/>
</dbReference>
<name>A0AA49JFK2_9BACT</name>
<keyword evidence="2" id="KW-1003">Cell membrane</keyword>
<gene>
    <name evidence="9" type="ORF">K4G66_11845</name>
</gene>
<feature type="transmembrane region" description="Helical" evidence="8">
    <location>
        <begin position="227"/>
        <end position="246"/>
    </location>
</feature>
<proteinExistence type="inferred from homology"/>
<feature type="transmembrane region" description="Helical" evidence="8">
    <location>
        <begin position="331"/>
        <end position="349"/>
    </location>
</feature>
<protein>
    <submittedName>
        <fullName evidence="9">Glycosyltransferase family 87 protein</fullName>
    </submittedName>
</protein>
<keyword evidence="4 8" id="KW-0812">Transmembrane</keyword>
<evidence type="ECO:0000256" key="3">
    <source>
        <dbReference type="ARBA" id="ARBA00022679"/>
    </source>
</evidence>
<feature type="transmembrane region" description="Helical" evidence="8">
    <location>
        <begin position="407"/>
        <end position="427"/>
    </location>
</feature>
<keyword evidence="3" id="KW-0808">Transferase</keyword>
<evidence type="ECO:0000256" key="4">
    <source>
        <dbReference type="ARBA" id="ARBA00022692"/>
    </source>
</evidence>